<accession>A0A8H7N905</accession>
<comment type="caution">
    <text evidence="1">The sequence shown here is derived from an EMBL/GenBank/DDBJ whole genome shotgun (WGS) entry which is preliminary data.</text>
</comment>
<dbReference type="Proteomes" id="UP000616885">
    <property type="component" value="Unassembled WGS sequence"/>
</dbReference>
<evidence type="ECO:0000313" key="2">
    <source>
        <dbReference type="Proteomes" id="UP000616885"/>
    </source>
</evidence>
<dbReference type="EMBL" id="JADCTT010000006">
    <property type="protein sequence ID" value="KAF9751267.1"/>
    <property type="molecule type" value="Genomic_DNA"/>
</dbReference>
<gene>
    <name evidence="1" type="ORF">IM811_015487</name>
</gene>
<reference evidence="1" key="1">
    <citation type="submission" date="2020-10" db="EMBL/GenBank/DDBJ databases">
        <title>High-Quality Genome Resource of Clonostachys rosea strain S41 by Oxford Nanopore Long-Read Sequencing.</title>
        <authorList>
            <person name="Wang H."/>
        </authorList>
    </citation>
    <scope>NUCLEOTIDE SEQUENCE</scope>
    <source>
        <strain evidence="1">S41</strain>
    </source>
</reference>
<protein>
    <submittedName>
        <fullName evidence="1">Uncharacterized protein</fullName>
    </submittedName>
</protein>
<name>A0A8H7N905_BIOOC</name>
<dbReference type="AlphaFoldDB" id="A0A8H7N905"/>
<organism evidence="1 2">
    <name type="scientific">Bionectria ochroleuca</name>
    <name type="common">Gliocladium roseum</name>
    <dbReference type="NCBI Taxonomy" id="29856"/>
    <lineage>
        <taxon>Eukaryota</taxon>
        <taxon>Fungi</taxon>
        <taxon>Dikarya</taxon>
        <taxon>Ascomycota</taxon>
        <taxon>Pezizomycotina</taxon>
        <taxon>Sordariomycetes</taxon>
        <taxon>Hypocreomycetidae</taxon>
        <taxon>Hypocreales</taxon>
        <taxon>Bionectriaceae</taxon>
        <taxon>Clonostachys</taxon>
    </lineage>
</organism>
<proteinExistence type="predicted"/>
<evidence type="ECO:0000313" key="1">
    <source>
        <dbReference type="EMBL" id="KAF9751267.1"/>
    </source>
</evidence>
<sequence length="92" mass="10542">MQVRLPELALAPAPPDDFFLRFLPLLLFQLFHIVQPLLQHLHTLLTKLFLHLAQPGNSHKGLIYLTLPLEEQILCTTLLILQTQQLSVDLLN</sequence>